<dbReference type="EMBL" id="JBHSDP010000011">
    <property type="protein sequence ID" value="MFC4328334.1"/>
    <property type="molecule type" value="Genomic_DNA"/>
</dbReference>
<sequence>METKPAAARPDPNIHADETEVSRHMPVNPEGQATGPTVIIYASGRKQLIAYWAACCGCPRRAPFFSPSDREQWVELHRLNTDHPVVLSTAPWDYTQPPWIAAWGTPLDLPRSYRMTDDAFATFPPGFPRPDWDAATQTRVSQRRAALKRGCPRHPEAGAELSFYKELFVKDADGEGHLPTTAVYDDGCMASWRLDVEADTEPKMQQAPQ</sequence>
<name>A0ABV8TCJ4_9ACTN</name>
<comment type="caution">
    <text evidence="2">The sequence shown here is derived from an EMBL/GenBank/DDBJ whole genome shotgun (WGS) entry which is preliminary data.</text>
</comment>
<accession>A0ABV8TCJ4</accession>
<proteinExistence type="predicted"/>
<evidence type="ECO:0000313" key="2">
    <source>
        <dbReference type="EMBL" id="MFC4328334.1"/>
    </source>
</evidence>
<gene>
    <name evidence="2" type="ORF">ACFPC0_10900</name>
</gene>
<feature type="compositionally biased region" description="Basic and acidic residues" evidence="1">
    <location>
        <begin position="12"/>
        <end position="23"/>
    </location>
</feature>
<keyword evidence="3" id="KW-1185">Reference proteome</keyword>
<evidence type="ECO:0000313" key="3">
    <source>
        <dbReference type="Proteomes" id="UP001595824"/>
    </source>
</evidence>
<dbReference type="RefSeq" id="WP_381738514.1">
    <property type="nucleotide sequence ID" value="NZ_JBHSDP010000011.1"/>
</dbReference>
<reference evidence="3" key="1">
    <citation type="journal article" date="2019" name="Int. J. Syst. Evol. Microbiol.">
        <title>The Global Catalogue of Microorganisms (GCM) 10K type strain sequencing project: providing services to taxonomists for standard genome sequencing and annotation.</title>
        <authorList>
            <consortium name="The Broad Institute Genomics Platform"/>
            <consortium name="The Broad Institute Genome Sequencing Center for Infectious Disease"/>
            <person name="Wu L."/>
            <person name="Ma J."/>
        </authorList>
    </citation>
    <scope>NUCLEOTIDE SEQUENCE [LARGE SCALE GENOMIC DNA]</scope>
    <source>
        <strain evidence="3">PCU 347</strain>
    </source>
</reference>
<feature type="region of interest" description="Disordered" evidence="1">
    <location>
        <begin position="1"/>
        <end position="30"/>
    </location>
</feature>
<protein>
    <submittedName>
        <fullName evidence="2">Uncharacterized protein</fullName>
    </submittedName>
</protein>
<organism evidence="2 3">
    <name type="scientific">Streptomyces andamanensis</name>
    <dbReference type="NCBI Taxonomy" id="1565035"/>
    <lineage>
        <taxon>Bacteria</taxon>
        <taxon>Bacillati</taxon>
        <taxon>Actinomycetota</taxon>
        <taxon>Actinomycetes</taxon>
        <taxon>Kitasatosporales</taxon>
        <taxon>Streptomycetaceae</taxon>
        <taxon>Streptomyces</taxon>
    </lineage>
</organism>
<evidence type="ECO:0000256" key="1">
    <source>
        <dbReference type="SAM" id="MobiDB-lite"/>
    </source>
</evidence>
<dbReference type="Proteomes" id="UP001595824">
    <property type="component" value="Unassembled WGS sequence"/>
</dbReference>